<evidence type="ECO:0000256" key="2">
    <source>
        <dbReference type="SAM" id="SignalP"/>
    </source>
</evidence>
<evidence type="ECO:0000256" key="1">
    <source>
        <dbReference type="SAM" id="MobiDB-lite"/>
    </source>
</evidence>
<keyword evidence="3" id="KW-0614">Plasmid</keyword>
<geneLocation type="plasmid" evidence="3">
    <name>pAWOD_2</name>
</geneLocation>
<protein>
    <submittedName>
        <fullName evidence="3">Uncharacterized protein</fullName>
    </submittedName>
</protein>
<sequence>MKRTALAYAIATSLVSLVVIAGTGTSSPNSSIEEVVRVPAHTIEHNGMESKKDDITVVIREIGDHDDSVGTRDKTGGIDTDFVAAPDPNDSPNTELPPIDCTHPSYTSLCNDLKEELGNKEPEGPPQNVWTLVYSGSNSNSASYKLAGTPKRIRINGSGSGEAWFGEHINRTLRQSVGGSSEGCYGQVATAQCTWSFNRTSARGCYDSAKGVRGYKWGGANHGGCSREYPVATVNMKFSRIEVMY</sequence>
<accession>A0A5Q4ZYI9</accession>
<organism evidence="3">
    <name type="scientific">Aliivibrio wodanis</name>
    <dbReference type="NCBI Taxonomy" id="80852"/>
    <lineage>
        <taxon>Bacteria</taxon>
        <taxon>Pseudomonadati</taxon>
        <taxon>Pseudomonadota</taxon>
        <taxon>Gammaproteobacteria</taxon>
        <taxon>Vibrionales</taxon>
        <taxon>Vibrionaceae</taxon>
        <taxon>Aliivibrio</taxon>
    </lineage>
</organism>
<feature type="signal peptide" evidence="2">
    <location>
        <begin position="1"/>
        <end position="21"/>
    </location>
</feature>
<feature type="region of interest" description="Disordered" evidence="1">
    <location>
        <begin position="66"/>
        <end position="99"/>
    </location>
</feature>
<evidence type="ECO:0000313" key="3">
    <source>
        <dbReference type="EMBL" id="VVV06925.1"/>
    </source>
</evidence>
<dbReference type="AlphaFoldDB" id="A0A5Q4ZYI9"/>
<dbReference type="EMBL" id="LR721753">
    <property type="protein sequence ID" value="VVV06925.1"/>
    <property type="molecule type" value="Genomic_DNA"/>
</dbReference>
<proteinExistence type="predicted"/>
<feature type="compositionally biased region" description="Basic and acidic residues" evidence="1">
    <location>
        <begin position="66"/>
        <end position="76"/>
    </location>
</feature>
<name>A0A5Q4ZYI9_9GAMM</name>
<reference evidence="3" key="1">
    <citation type="submission" date="2019-09" db="EMBL/GenBank/DDBJ databases">
        <authorList>
            <person name="Hjerde E."/>
        </authorList>
    </citation>
    <scope>NUCLEOTIDE SEQUENCE [LARGE SCALE GENOMIC DNA]</scope>
    <source>
        <strain evidence="3">06/09/160</strain>
        <plasmid evidence="3">pAWOD_2</plasmid>
    </source>
</reference>
<dbReference type="RefSeq" id="WP_192957832.1">
    <property type="nucleotide sequence ID" value="NZ_LR721753.1"/>
</dbReference>
<keyword evidence="2" id="KW-0732">Signal</keyword>
<feature type="chain" id="PRO_5024363625" evidence="2">
    <location>
        <begin position="22"/>
        <end position="245"/>
    </location>
</feature>
<gene>
    <name evidence="3" type="ORF">AW0309160_04419</name>
</gene>